<dbReference type="OMA" id="IGAYNEW"/>
<dbReference type="AlphaFoldDB" id="F0ZC33"/>
<dbReference type="OrthoDB" id="660555at2759"/>
<dbReference type="SUPFAM" id="SSF48065">
    <property type="entry name" value="DBL homology domain (DH-domain)"/>
    <property type="match status" value="1"/>
</dbReference>
<feature type="compositionally biased region" description="Low complexity" evidence="2">
    <location>
        <begin position="822"/>
        <end position="841"/>
    </location>
</feature>
<feature type="domain" description="DH" evidence="3">
    <location>
        <begin position="341"/>
        <end position="565"/>
    </location>
</feature>
<feature type="region of interest" description="Disordered" evidence="2">
    <location>
        <begin position="795"/>
        <end position="841"/>
    </location>
</feature>
<evidence type="ECO:0000313" key="5">
    <source>
        <dbReference type="Proteomes" id="UP000001064"/>
    </source>
</evidence>
<evidence type="ECO:0000256" key="2">
    <source>
        <dbReference type="SAM" id="MobiDB-lite"/>
    </source>
</evidence>
<reference evidence="5" key="1">
    <citation type="journal article" date="2011" name="Genome Biol.">
        <title>Comparative genomics of the social amoebae Dictyostelium discoideum and Dictyostelium purpureum.</title>
        <authorList>
            <consortium name="US DOE Joint Genome Institute (JGI-PGF)"/>
            <person name="Sucgang R."/>
            <person name="Kuo A."/>
            <person name="Tian X."/>
            <person name="Salerno W."/>
            <person name="Parikh A."/>
            <person name="Feasley C.L."/>
            <person name="Dalin E."/>
            <person name="Tu H."/>
            <person name="Huang E."/>
            <person name="Barry K."/>
            <person name="Lindquist E."/>
            <person name="Shapiro H."/>
            <person name="Bruce D."/>
            <person name="Schmutz J."/>
            <person name="Salamov A."/>
            <person name="Fey P."/>
            <person name="Gaudet P."/>
            <person name="Anjard C."/>
            <person name="Babu M.M."/>
            <person name="Basu S."/>
            <person name="Bushmanova Y."/>
            <person name="van der Wel H."/>
            <person name="Katoh-Kurasawa M."/>
            <person name="Dinh C."/>
            <person name="Coutinho P.M."/>
            <person name="Saito T."/>
            <person name="Elias M."/>
            <person name="Schaap P."/>
            <person name="Kay R.R."/>
            <person name="Henrissat B."/>
            <person name="Eichinger L."/>
            <person name="Rivero F."/>
            <person name="Putnam N.H."/>
            <person name="West C.M."/>
            <person name="Loomis W.F."/>
            <person name="Chisholm R.L."/>
            <person name="Shaulsky G."/>
            <person name="Strassmann J.E."/>
            <person name="Queller D.C."/>
            <person name="Kuspa A."/>
            <person name="Grigoriev I.V."/>
        </authorList>
    </citation>
    <scope>NUCLEOTIDE SEQUENCE [LARGE SCALE GENOMIC DNA]</scope>
    <source>
        <strain evidence="5">QSDP1</strain>
    </source>
</reference>
<feature type="region of interest" description="Disordered" evidence="2">
    <location>
        <begin position="139"/>
        <end position="175"/>
    </location>
</feature>
<dbReference type="SUPFAM" id="SSF50729">
    <property type="entry name" value="PH domain-like"/>
    <property type="match status" value="1"/>
</dbReference>
<name>F0ZC33_DICPU</name>
<organism evidence="4 5">
    <name type="scientific">Dictyostelium purpureum</name>
    <name type="common">Slime mold</name>
    <dbReference type="NCBI Taxonomy" id="5786"/>
    <lineage>
        <taxon>Eukaryota</taxon>
        <taxon>Amoebozoa</taxon>
        <taxon>Evosea</taxon>
        <taxon>Eumycetozoa</taxon>
        <taxon>Dictyostelia</taxon>
        <taxon>Dictyosteliales</taxon>
        <taxon>Dictyosteliaceae</taxon>
        <taxon>Dictyostelium</taxon>
    </lineage>
</organism>
<dbReference type="InterPro" id="IPR035899">
    <property type="entry name" value="DBL_dom_sf"/>
</dbReference>
<evidence type="ECO:0000256" key="1">
    <source>
        <dbReference type="SAM" id="Coils"/>
    </source>
</evidence>
<sequence length="1057" mass="123929">MMQPDKDKKDKDKKDKDKKDKEKKEKEKKEKDKKSKKKDIEISLPSNFRSLDGDGQPIQPNVQPQYNEDDQQQFLNDQQQQEYNDDQQQQYYDDQQQQQYYNDQQQQQEYYDNNQQQYYDDQQPQQYYDNQEQQEYYTNNQNQQQQQHYNNQQQPNYDYQEQQSSDLEPPPLPEKKNCKLLEKVQQQQRELIENHQKNHRQKSKVYFKVSDELLEDVKKWENKKKDYSESINSLLIKKQQQLDGIFKDYLLELTPILDKHFPNSSDSQLKNEIQRNEQERLLSVKQNLFGSQNASITTIENQIKQRRTEINMHNKITLIQSIVRMWLAKKSFKVLKQHHTRRNLCLQEIVDTERKYVESLSLMIKIFLVPLQTTKKDLLSVNEVAAIFGNCSVIYGVHNELLESLETNLKAYQKQQQEDYSNIGTLKKSSAKPSKTPKTHVKTVAECFLSLSPFLKLYTQYINNFTHATTTLLECKKRDSKVNQFFFKDCKENKILEKRDFLDLQIQPVQSMYNILVPLFFTGIPRYKLLLTELLHCTPEDHSDYKNVRAALSNIQELAMNINESKRTAEGLEKIMMIQGSLTKNIDLVKPYRKHIKDASVFFEKRGKIKKRHLFLFNDSILLCKKVSTILGVPINNTSISNSISNSQHTHNNSSSNINNSQYNNSNDIRYIPLSFMDMNNVTVLPTQDHEYQHGFAVLGNEHLFFYTENAIEQHEWLLILKEITKELELNQGSLRKDQSEIDLNDSILNPMVKQQSNRDSLQSVTSITNPNRQSIRLSTIHKQDNQAKVVERYSVNSSATNTKNQDLSSSTLQYSPTQSRSSLNQSNPSPPLSHHQSISPLQSSQLINSLAQQQDQVQLQQVQLQLQQLQLQQNNYQSQIQKQQQLIQQQQLQLELAQQQKAVQQPVATQQPKLKELLLIYNEITQLQKELINPSNQFDILFNGQLNQLNLIRQNYPNVEPIYIRLSSILNKLTELKGQSSIRNNSLFKHEETITNLQNVIAQGKDHIGAYNEWIKKTFPLGPNDPLSHQPRNININLMKWYNSLHVAYLSILELN</sequence>
<dbReference type="eggNOG" id="KOG3519">
    <property type="taxonomic scope" value="Eukaryota"/>
</dbReference>
<dbReference type="Proteomes" id="UP000001064">
    <property type="component" value="Unassembled WGS sequence"/>
</dbReference>
<evidence type="ECO:0000313" key="4">
    <source>
        <dbReference type="EMBL" id="EGC38518.1"/>
    </source>
</evidence>
<dbReference type="InterPro" id="IPR001849">
    <property type="entry name" value="PH_domain"/>
</dbReference>
<keyword evidence="5" id="KW-1185">Reference proteome</keyword>
<dbReference type="Pfam" id="PF00621">
    <property type="entry name" value="RhoGEF"/>
    <property type="match status" value="1"/>
</dbReference>
<feature type="region of interest" description="Disordered" evidence="2">
    <location>
        <begin position="1"/>
        <end position="121"/>
    </location>
</feature>
<dbReference type="PANTHER" id="PTHR12673">
    <property type="entry name" value="FACIOGENITAL DYSPLASIA PROTEIN"/>
    <property type="match status" value="1"/>
</dbReference>
<feature type="compositionally biased region" description="Low complexity" evidence="2">
    <location>
        <begin position="72"/>
        <end position="121"/>
    </location>
</feature>
<dbReference type="PROSITE" id="PS50010">
    <property type="entry name" value="DH_2"/>
    <property type="match status" value="1"/>
</dbReference>
<dbReference type="CDD" id="cd00160">
    <property type="entry name" value="RhoGEF"/>
    <property type="match status" value="1"/>
</dbReference>
<proteinExistence type="predicted"/>
<dbReference type="EMBL" id="GL870975">
    <property type="protein sequence ID" value="EGC38518.1"/>
    <property type="molecule type" value="Genomic_DNA"/>
</dbReference>
<feature type="coiled-coil region" evidence="1">
    <location>
        <begin position="395"/>
        <end position="422"/>
    </location>
</feature>
<dbReference type="InterPro" id="IPR000219">
    <property type="entry name" value="DH_dom"/>
</dbReference>
<dbReference type="GeneID" id="10507152"/>
<dbReference type="Gene3D" id="1.20.900.10">
    <property type="entry name" value="Dbl homology (DH) domain"/>
    <property type="match status" value="1"/>
</dbReference>
<dbReference type="PROSITE" id="PS50096">
    <property type="entry name" value="IQ"/>
    <property type="match status" value="1"/>
</dbReference>
<feature type="coiled-coil region" evidence="1">
    <location>
        <begin position="853"/>
        <end position="903"/>
    </location>
</feature>
<dbReference type="Gene3D" id="2.30.29.30">
    <property type="entry name" value="Pleckstrin-homology domain (PH domain)/Phosphotyrosine-binding domain (PTB)"/>
    <property type="match status" value="1"/>
</dbReference>
<gene>
    <name evidence="4" type="ORF">DICPUDRAFT_148817</name>
</gene>
<feature type="coiled-coil region" evidence="1">
    <location>
        <begin position="178"/>
        <end position="237"/>
    </location>
</feature>
<dbReference type="KEGG" id="dpp:DICPUDRAFT_148817"/>
<dbReference type="InterPro" id="IPR011993">
    <property type="entry name" value="PH-like_dom_sf"/>
</dbReference>
<protein>
    <recommendedName>
        <fullName evidence="3">DH domain-containing protein</fullName>
    </recommendedName>
</protein>
<dbReference type="SMART" id="SM00325">
    <property type="entry name" value="RhoGEF"/>
    <property type="match status" value="1"/>
</dbReference>
<dbReference type="GO" id="GO:0005737">
    <property type="term" value="C:cytoplasm"/>
    <property type="evidence" value="ECO:0000318"/>
    <property type="project" value="GO_Central"/>
</dbReference>
<dbReference type="SMART" id="SM00233">
    <property type="entry name" value="PH"/>
    <property type="match status" value="1"/>
</dbReference>
<feature type="compositionally biased region" description="Basic and acidic residues" evidence="2">
    <location>
        <begin position="1"/>
        <end position="41"/>
    </location>
</feature>
<keyword evidence="1" id="KW-0175">Coiled coil</keyword>
<dbReference type="GO" id="GO:0005085">
    <property type="term" value="F:guanyl-nucleotide exchange factor activity"/>
    <property type="evidence" value="ECO:0000318"/>
    <property type="project" value="GO_Central"/>
</dbReference>
<feature type="compositionally biased region" description="Low complexity" evidence="2">
    <location>
        <begin position="139"/>
        <end position="163"/>
    </location>
</feature>
<feature type="compositionally biased region" description="Polar residues" evidence="2">
    <location>
        <begin position="795"/>
        <end position="821"/>
    </location>
</feature>
<dbReference type="VEuPathDB" id="AmoebaDB:DICPUDRAFT_148817"/>
<dbReference type="InParanoid" id="F0ZC33"/>
<accession>F0ZC33</accession>
<dbReference type="FunCoup" id="F0ZC33">
    <property type="interactions" value="140"/>
</dbReference>
<dbReference type="InterPro" id="IPR051092">
    <property type="entry name" value="FYVE_RhoGEF_PH"/>
</dbReference>
<evidence type="ECO:0000259" key="3">
    <source>
        <dbReference type="PROSITE" id="PS50010"/>
    </source>
</evidence>
<dbReference type="RefSeq" id="XP_003284983.1">
    <property type="nucleotide sequence ID" value="XM_003284935.1"/>
</dbReference>
<dbReference type="PANTHER" id="PTHR12673:SF92">
    <property type="entry name" value="DH DOMAIN-CONTAINING PROTEIN"/>
    <property type="match status" value="1"/>
</dbReference>